<gene>
    <name evidence="8" type="ORF">AWB68_03318</name>
</gene>
<name>A0A158J2V0_9BURK</name>
<evidence type="ECO:0000256" key="5">
    <source>
        <dbReference type="ARBA" id="ARBA00023136"/>
    </source>
</evidence>
<feature type="transmembrane region" description="Helical" evidence="6">
    <location>
        <begin position="28"/>
        <end position="51"/>
    </location>
</feature>
<dbReference type="SUPFAM" id="SSF103481">
    <property type="entry name" value="Multidrug resistance efflux transporter EmrE"/>
    <property type="match status" value="2"/>
</dbReference>
<dbReference type="Proteomes" id="UP000054770">
    <property type="component" value="Unassembled WGS sequence"/>
</dbReference>
<feature type="transmembrane region" description="Helical" evidence="6">
    <location>
        <begin position="271"/>
        <end position="290"/>
    </location>
</feature>
<keyword evidence="3 6" id="KW-0812">Transmembrane</keyword>
<comment type="caution">
    <text evidence="8">The sequence shown here is derived from an EMBL/GenBank/DDBJ whole genome shotgun (WGS) entry which is preliminary data.</text>
</comment>
<feature type="domain" description="EamA" evidence="7">
    <location>
        <begin position="4"/>
        <end position="137"/>
    </location>
</feature>
<feature type="transmembrane region" description="Helical" evidence="6">
    <location>
        <begin position="153"/>
        <end position="171"/>
    </location>
</feature>
<feature type="transmembrane region" description="Helical" evidence="6">
    <location>
        <begin position="245"/>
        <end position="265"/>
    </location>
</feature>
<evidence type="ECO:0000256" key="4">
    <source>
        <dbReference type="ARBA" id="ARBA00022989"/>
    </source>
</evidence>
<dbReference type="GO" id="GO:0016020">
    <property type="term" value="C:membrane"/>
    <property type="evidence" value="ECO:0007669"/>
    <property type="project" value="UniProtKB-SubCell"/>
</dbReference>
<feature type="transmembrane region" description="Helical" evidence="6">
    <location>
        <begin position="183"/>
        <end position="203"/>
    </location>
</feature>
<dbReference type="Pfam" id="PF00892">
    <property type="entry name" value="EamA"/>
    <property type="match status" value="2"/>
</dbReference>
<reference evidence="8" key="1">
    <citation type="submission" date="2016-01" db="EMBL/GenBank/DDBJ databases">
        <authorList>
            <person name="Peeters C."/>
        </authorList>
    </citation>
    <scope>NUCLEOTIDE SEQUENCE [LARGE SCALE GENOMIC DNA]</scope>
    <source>
        <strain evidence="8">LMG 22940</strain>
    </source>
</reference>
<organism evidence="8 9">
    <name type="scientific">Caballeronia choica</name>
    <dbReference type="NCBI Taxonomy" id="326476"/>
    <lineage>
        <taxon>Bacteria</taxon>
        <taxon>Pseudomonadati</taxon>
        <taxon>Pseudomonadota</taxon>
        <taxon>Betaproteobacteria</taxon>
        <taxon>Burkholderiales</taxon>
        <taxon>Burkholderiaceae</taxon>
        <taxon>Caballeronia</taxon>
    </lineage>
</organism>
<evidence type="ECO:0000259" key="7">
    <source>
        <dbReference type="Pfam" id="PF00892"/>
    </source>
</evidence>
<evidence type="ECO:0000256" key="1">
    <source>
        <dbReference type="ARBA" id="ARBA00004141"/>
    </source>
</evidence>
<evidence type="ECO:0000313" key="9">
    <source>
        <dbReference type="Proteomes" id="UP000054770"/>
    </source>
</evidence>
<feature type="transmembrane region" description="Helical" evidence="6">
    <location>
        <begin position="63"/>
        <end position="82"/>
    </location>
</feature>
<dbReference type="AlphaFoldDB" id="A0A158J2V0"/>
<evidence type="ECO:0000256" key="2">
    <source>
        <dbReference type="ARBA" id="ARBA00007362"/>
    </source>
</evidence>
<dbReference type="RefSeq" id="WP_087645429.1">
    <property type="nucleotide sequence ID" value="NZ_FCON02000032.1"/>
</dbReference>
<keyword evidence="5 6" id="KW-0472">Membrane</keyword>
<keyword evidence="9" id="KW-1185">Reference proteome</keyword>
<proteinExistence type="inferred from homology"/>
<dbReference type="InterPro" id="IPR050638">
    <property type="entry name" value="AA-Vitamin_Transporters"/>
</dbReference>
<feature type="transmembrane region" description="Helical" evidence="6">
    <location>
        <begin position="215"/>
        <end position="238"/>
    </location>
</feature>
<dbReference type="InterPro" id="IPR000620">
    <property type="entry name" value="EamA_dom"/>
</dbReference>
<protein>
    <submittedName>
        <fullName evidence="8">DMT superfamily transporter inner membrane protein</fullName>
    </submittedName>
</protein>
<evidence type="ECO:0000313" key="8">
    <source>
        <dbReference type="EMBL" id="SAL62689.1"/>
    </source>
</evidence>
<keyword evidence="4 6" id="KW-1133">Transmembrane helix</keyword>
<comment type="similarity">
    <text evidence="2">Belongs to the EamA transporter family.</text>
</comment>
<dbReference type="OrthoDB" id="9810556at2"/>
<dbReference type="EMBL" id="FCON02000032">
    <property type="protein sequence ID" value="SAL62689.1"/>
    <property type="molecule type" value="Genomic_DNA"/>
</dbReference>
<dbReference type="InterPro" id="IPR037185">
    <property type="entry name" value="EmrE-like"/>
</dbReference>
<comment type="subcellular location">
    <subcellularLocation>
        <location evidence="1">Membrane</location>
        <topology evidence="1">Multi-pass membrane protein</topology>
    </subcellularLocation>
</comment>
<dbReference type="PANTHER" id="PTHR32322:SF2">
    <property type="entry name" value="EAMA DOMAIN-CONTAINING PROTEIN"/>
    <property type="match status" value="1"/>
</dbReference>
<dbReference type="PANTHER" id="PTHR32322">
    <property type="entry name" value="INNER MEMBRANE TRANSPORTER"/>
    <property type="match status" value="1"/>
</dbReference>
<feature type="domain" description="EamA" evidence="7">
    <location>
        <begin position="152"/>
        <end position="285"/>
    </location>
</feature>
<evidence type="ECO:0000256" key="6">
    <source>
        <dbReference type="SAM" id="Phobius"/>
    </source>
</evidence>
<sequence length="310" mass="32829">MRKTYIAFLLLGIFWGSNFIYMKWAGEFISAGQISLLRVFFAFVVVLALAWQKKVLSFEQIRYAHHFAVLAALATAFTYFSMARGTSLLPSGIAGVLGATPPLFTALAAHVFLRQERMNGLMVLGVGLGLAGITLISRPCSLASAGGSLDMQGVAWLLSGAMAFGLSYVYVRMFMSGINVRPIAIVTWQMGIALLMLLCATDLSGIGRVFSDWRAAIGLAVGLGVLGTGASLFLYYLLLEELSAVAAASAIYITPVVSLAIGWAVGEQIGLADAFGVALIFCCIAALELGRQVAGSEEPRVVVNPPTAAD</sequence>
<feature type="transmembrane region" description="Helical" evidence="6">
    <location>
        <begin position="5"/>
        <end position="22"/>
    </location>
</feature>
<accession>A0A158J2V0</accession>
<feature type="transmembrane region" description="Helical" evidence="6">
    <location>
        <begin position="88"/>
        <end position="113"/>
    </location>
</feature>
<evidence type="ECO:0000256" key="3">
    <source>
        <dbReference type="ARBA" id="ARBA00022692"/>
    </source>
</evidence>
<feature type="transmembrane region" description="Helical" evidence="6">
    <location>
        <begin position="120"/>
        <end position="138"/>
    </location>
</feature>